<name>A0A2P2QSG5_RHIMU</name>
<reference evidence="2" key="1">
    <citation type="submission" date="2018-02" db="EMBL/GenBank/DDBJ databases">
        <title>Rhizophora mucronata_Transcriptome.</title>
        <authorList>
            <person name="Meera S.P."/>
            <person name="Sreeshan A."/>
            <person name="Augustine A."/>
        </authorList>
    </citation>
    <scope>NUCLEOTIDE SEQUENCE</scope>
    <source>
        <tissue evidence="2">Leaf</tissue>
    </source>
</reference>
<dbReference type="EMBL" id="GGEC01089433">
    <property type="protein sequence ID" value="MBX69917.1"/>
    <property type="molecule type" value="Transcribed_RNA"/>
</dbReference>
<accession>A0A2P2QSG5</accession>
<feature type="region of interest" description="Disordered" evidence="1">
    <location>
        <begin position="1"/>
        <end position="24"/>
    </location>
</feature>
<sequence>MRIYLHASKASKRPVPSLKERNNH</sequence>
<evidence type="ECO:0000313" key="2">
    <source>
        <dbReference type="EMBL" id="MBX69917.1"/>
    </source>
</evidence>
<organism evidence="2">
    <name type="scientific">Rhizophora mucronata</name>
    <name type="common">Asiatic mangrove</name>
    <dbReference type="NCBI Taxonomy" id="61149"/>
    <lineage>
        <taxon>Eukaryota</taxon>
        <taxon>Viridiplantae</taxon>
        <taxon>Streptophyta</taxon>
        <taxon>Embryophyta</taxon>
        <taxon>Tracheophyta</taxon>
        <taxon>Spermatophyta</taxon>
        <taxon>Magnoliopsida</taxon>
        <taxon>eudicotyledons</taxon>
        <taxon>Gunneridae</taxon>
        <taxon>Pentapetalae</taxon>
        <taxon>rosids</taxon>
        <taxon>fabids</taxon>
        <taxon>Malpighiales</taxon>
        <taxon>Rhizophoraceae</taxon>
        <taxon>Rhizophora</taxon>
    </lineage>
</organism>
<evidence type="ECO:0000256" key="1">
    <source>
        <dbReference type="SAM" id="MobiDB-lite"/>
    </source>
</evidence>
<proteinExistence type="predicted"/>
<dbReference type="AlphaFoldDB" id="A0A2P2QSG5"/>
<protein>
    <submittedName>
        <fullName evidence="2">Uncharacterized protein</fullName>
    </submittedName>
</protein>